<dbReference type="EMBL" id="CAVNYO010000195">
    <property type="protein sequence ID" value="CAK5273051.1"/>
    <property type="molecule type" value="Genomic_DNA"/>
</dbReference>
<evidence type="ECO:0000313" key="3">
    <source>
        <dbReference type="EMBL" id="CAK5273064.1"/>
    </source>
</evidence>
<gene>
    <name evidence="1" type="ORF">MYCIT1_LOCUS19153</name>
    <name evidence="2" type="ORF">MYCIT1_LOCUS19169</name>
    <name evidence="3" type="ORF">MYCIT1_LOCUS19195</name>
    <name evidence="4" type="ORF">MYCIT1_LOCUS19343</name>
    <name evidence="5" type="ORF">MYCIT1_LOCUS19377</name>
</gene>
<proteinExistence type="predicted"/>
<dbReference type="AlphaFoldDB" id="A0AAD2HCM7"/>
<evidence type="ECO:0000313" key="5">
    <source>
        <dbReference type="EMBL" id="CAK5273157.1"/>
    </source>
</evidence>
<protein>
    <submittedName>
        <fullName evidence="5">Uncharacterized protein</fullName>
    </submittedName>
</protein>
<dbReference type="Proteomes" id="UP001295794">
    <property type="component" value="Unassembled WGS sequence"/>
</dbReference>
<evidence type="ECO:0000313" key="2">
    <source>
        <dbReference type="EMBL" id="CAK5273051.1"/>
    </source>
</evidence>
<accession>A0AAD2HCM7</accession>
<keyword evidence="6" id="KW-1185">Reference proteome</keyword>
<comment type="caution">
    <text evidence="5">The sequence shown here is derived from an EMBL/GenBank/DDBJ whole genome shotgun (WGS) entry which is preliminary data.</text>
</comment>
<dbReference type="EMBL" id="CAVNYO010000200">
    <property type="protein sequence ID" value="CAK5273157.1"/>
    <property type="molecule type" value="Genomic_DNA"/>
</dbReference>
<reference evidence="5" key="1">
    <citation type="submission" date="2023-11" db="EMBL/GenBank/DDBJ databases">
        <authorList>
            <person name="De Vega J J."/>
            <person name="De Vega J J."/>
        </authorList>
    </citation>
    <scope>NUCLEOTIDE SEQUENCE</scope>
</reference>
<evidence type="ECO:0000313" key="1">
    <source>
        <dbReference type="EMBL" id="CAK5273043.1"/>
    </source>
</evidence>
<feature type="non-terminal residue" evidence="5">
    <location>
        <position position="1"/>
    </location>
</feature>
<dbReference type="EMBL" id="CAVNYO010000199">
    <property type="protein sequence ID" value="CAK5273140.1"/>
    <property type="molecule type" value="Genomic_DNA"/>
</dbReference>
<dbReference type="EMBL" id="CAVNYO010000195">
    <property type="protein sequence ID" value="CAK5273043.1"/>
    <property type="molecule type" value="Genomic_DNA"/>
</dbReference>
<sequence length="115" mass="12981">ILARSGCSFCSPTVAKRESYRREKATRIVSLAGASQRSWPAKAKYCGALYLLKQGLVAELPPPATAVRSCYQKQRCILNCKELRKQSLMRIILWLLLKRTLGLRTQIIVLLIEGF</sequence>
<evidence type="ECO:0000313" key="4">
    <source>
        <dbReference type="EMBL" id="CAK5273140.1"/>
    </source>
</evidence>
<organism evidence="5 6">
    <name type="scientific">Mycena citricolor</name>
    <dbReference type="NCBI Taxonomy" id="2018698"/>
    <lineage>
        <taxon>Eukaryota</taxon>
        <taxon>Fungi</taxon>
        <taxon>Dikarya</taxon>
        <taxon>Basidiomycota</taxon>
        <taxon>Agaricomycotina</taxon>
        <taxon>Agaricomycetes</taxon>
        <taxon>Agaricomycetidae</taxon>
        <taxon>Agaricales</taxon>
        <taxon>Marasmiineae</taxon>
        <taxon>Mycenaceae</taxon>
        <taxon>Mycena</taxon>
    </lineage>
</organism>
<name>A0AAD2HCM7_9AGAR</name>
<dbReference type="EMBL" id="CAVNYO010000195">
    <property type="protein sequence ID" value="CAK5273064.1"/>
    <property type="molecule type" value="Genomic_DNA"/>
</dbReference>
<evidence type="ECO:0000313" key="6">
    <source>
        <dbReference type="Proteomes" id="UP001295794"/>
    </source>
</evidence>